<name>A0A074RR44_9AGAM</name>
<protein>
    <recommendedName>
        <fullName evidence="4">G2/mitotic-specific cyclin cdc13</fullName>
    </recommendedName>
</protein>
<proteinExistence type="predicted"/>
<comment type="caution">
    <text evidence="2">The sequence shown here is derived from an EMBL/GenBank/DDBJ whole genome shotgun (WGS) entry which is preliminary data.</text>
</comment>
<dbReference type="Proteomes" id="UP000027456">
    <property type="component" value="Unassembled WGS sequence"/>
</dbReference>
<evidence type="ECO:0000313" key="3">
    <source>
        <dbReference type="Proteomes" id="UP000027456"/>
    </source>
</evidence>
<evidence type="ECO:0008006" key="4">
    <source>
        <dbReference type="Google" id="ProtNLM"/>
    </source>
</evidence>
<dbReference type="STRING" id="1423351.A0A074RR44"/>
<feature type="compositionally biased region" description="Polar residues" evidence="1">
    <location>
        <begin position="965"/>
        <end position="983"/>
    </location>
</feature>
<feature type="compositionally biased region" description="Basic residues" evidence="1">
    <location>
        <begin position="1005"/>
        <end position="1018"/>
    </location>
</feature>
<dbReference type="HOGENOM" id="CLU_009568_1_0_1"/>
<feature type="compositionally biased region" description="Basic and acidic residues" evidence="1">
    <location>
        <begin position="984"/>
        <end position="993"/>
    </location>
</feature>
<evidence type="ECO:0000256" key="1">
    <source>
        <dbReference type="SAM" id="MobiDB-lite"/>
    </source>
</evidence>
<feature type="region of interest" description="Disordered" evidence="1">
    <location>
        <begin position="862"/>
        <end position="1032"/>
    </location>
</feature>
<feature type="compositionally biased region" description="Low complexity" evidence="1">
    <location>
        <begin position="920"/>
        <end position="929"/>
    </location>
</feature>
<dbReference type="PANTHER" id="PTHR33266">
    <property type="entry name" value="CHROMOSOME 15, WHOLE GENOME SHOTGUN SEQUENCE"/>
    <property type="match status" value="1"/>
</dbReference>
<dbReference type="OrthoDB" id="107110at2759"/>
<gene>
    <name evidence="2" type="ORF">V565_102710</name>
</gene>
<dbReference type="EMBL" id="AZST01000376">
    <property type="protein sequence ID" value="KEP49334.1"/>
    <property type="molecule type" value="Genomic_DNA"/>
</dbReference>
<accession>A0A074RR44</accession>
<reference evidence="2 3" key="1">
    <citation type="submission" date="2013-12" db="EMBL/GenBank/DDBJ databases">
        <authorList>
            <person name="Cubeta M."/>
            <person name="Pakala S."/>
            <person name="Fedorova N."/>
            <person name="Thomas E."/>
            <person name="Dean R."/>
            <person name="Jabaji S."/>
            <person name="Neate S."/>
            <person name="Toda T."/>
            <person name="Tavantzis S."/>
            <person name="Vilgalys R."/>
            <person name="Bharathan N."/>
            <person name="Pakala S."/>
            <person name="Losada L.S."/>
            <person name="Zafar N."/>
            <person name="Nierman W."/>
        </authorList>
    </citation>
    <scope>NUCLEOTIDE SEQUENCE [LARGE SCALE GENOMIC DNA]</scope>
    <source>
        <strain evidence="2 3">123E</strain>
    </source>
</reference>
<sequence>MSSSSLGHQATPALTMEELNRIICEAINERQSDFTSTTKLHLFDQTMLLEIVFATHPLLASLDKDACITLLDNNESLHSILKNAFAARSFKELVEHPSIRALSLTDDKKQSASQLPSSDSNGSFVSTFETDYRGNSAQNFIDVTNHYARESASAANVKLYNKAISVIQSSGMGKSRMADEIGDTIFTIPANLREKLEGGLKAYPPADEDLREYLEDNLGKGDNQIQAKYAAFIMAVCDTTKAMVESLFKGRGLKGDKLAKVWAGHLKHGQSDDKVGINRREFYSSVITLAKKVLSNASVDRSTFPTKDEVDDILSELLASAQQMLECIAPNHSGINTACYFYFDEAHNLTTPPKFIEGVRSWSLYHNLGKVLAKLSNLPIFFIFLSTNSHLQRFAPVARDYPSYRASDGSFLIPPFTELPFNIFVPEMYKTLKISKKARSLANACTTEVMSCMGRALWFTHYQRWNTQQRQSIESRKAQKVDDIITFANEKLTLQGGTKDHVAESELAALSIRVGITFDSRTPASREAEARQVESHMRIVYAIPEHREYMRTGCSSEPILAEAASRFLNRTKDKVGIAISAPRVLAENIQKGFLAKGERGELCGRLLVTIAHDLAIDECPVVANPLLKDPQPRYHQPVPVLAFLRALFASCYHDIVLDATSMTGKNGNLKLKTAFKNAFVCFSHFTLAKDSEMLEAKHLQTALFRGMAMQAKDNQYSIDAVIPIHMGSITNPIAVETTSAINLQFKNRKVPQSCSVDRRITVPNLKQPVISIIFEFGAKSSKSSVAPSQVTLHDTDSALNPDHNHYVFVAHGCTSQTYEAIPEEVENCYKAILAVDSLKDDFPRADIPESWALVQELRPSYGGADARDEWGNSKAIKSPGSSTLDTKGAIPSSSGVKATGNQPRLTRSHGVKQGLEKLASSQSSILGSSKSHKGSRFKLEGETPTPTRRSSRLKSSSNNALPGASTKTGQQLRTRSPPASATHNEPRSEMKEYELEDEESDLKGKATKTSRGNRRKSRGSIGEGLPTKKTKI</sequence>
<keyword evidence="3" id="KW-1185">Reference proteome</keyword>
<dbReference type="AlphaFoldDB" id="A0A074RR44"/>
<organism evidence="2 3">
    <name type="scientific">Rhizoctonia solani 123E</name>
    <dbReference type="NCBI Taxonomy" id="1423351"/>
    <lineage>
        <taxon>Eukaryota</taxon>
        <taxon>Fungi</taxon>
        <taxon>Dikarya</taxon>
        <taxon>Basidiomycota</taxon>
        <taxon>Agaricomycotina</taxon>
        <taxon>Agaricomycetes</taxon>
        <taxon>Cantharellales</taxon>
        <taxon>Ceratobasidiaceae</taxon>
        <taxon>Rhizoctonia</taxon>
    </lineage>
</organism>
<dbReference type="PANTHER" id="PTHR33266:SF1">
    <property type="entry name" value="F-BOX DOMAIN-CONTAINING PROTEIN"/>
    <property type="match status" value="1"/>
</dbReference>
<evidence type="ECO:0000313" key="2">
    <source>
        <dbReference type="EMBL" id="KEP49334.1"/>
    </source>
</evidence>
<feature type="compositionally biased region" description="Polar residues" evidence="1">
    <location>
        <begin position="879"/>
        <end position="905"/>
    </location>
</feature>